<dbReference type="AlphaFoldDB" id="A0A506PCA1"/>
<evidence type="ECO:0000313" key="2">
    <source>
        <dbReference type="Proteomes" id="UP000317332"/>
    </source>
</evidence>
<evidence type="ECO:0000313" key="1">
    <source>
        <dbReference type="EMBL" id="TPV31493.1"/>
    </source>
</evidence>
<proteinExistence type="predicted"/>
<dbReference type="Proteomes" id="UP000317332">
    <property type="component" value="Unassembled WGS sequence"/>
</dbReference>
<organism evidence="1 2">
    <name type="scientific">Paucihalobacter ruber</name>
    <dbReference type="NCBI Taxonomy" id="2567861"/>
    <lineage>
        <taxon>Bacteria</taxon>
        <taxon>Pseudomonadati</taxon>
        <taxon>Bacteroidota</taxon>
        <taxon>Flavobacteriia</taxon>
        <taxon>Flavobacteriales</taxon>
        <taxon>Flavobacteriaceae</taxon>
        <taxon>Paucihalobacter</taxon>
    </lineage>
</organism>
<reference evidence="1 2" key="1">
    <citation type="submission" date="2019-06" db="EMBL/GenBank/DDBJ databases">
        <title>Flavobacteriaceae Paucihalobacterium erythroidium CWB-1, complete genome.</title>
        <authorList>
            <person name="Wu S."/>
        </authorList>
    </citation>
    <scope>NUCLEOTIDE SEQUENCE [LARGE SCALE GENOMIC DNA]</scope>
    <source>
        <strain evidence="1 2">CWB-1</strain>
    </source>
</reference>
<accession>A0A506PCA1</accession>
<comment type="caution">
    <text evidence="1">The sequence shown here is derived from an EMBL/GenBank/DDBJ whole genome shotgun (WGS) entry which is preliminary data.</text>
</comment>
<dbReference type="OrthoDB" id="1446682at2"/>
<dbReference type="RefSeq" id="WP_140991533.1">
    <property type="nucleotide sequence ID" value="NZ_VHIQ01000008.1"/>
</dbReference>
<keyword evidence="2" id="KW-1185">Reference proteome</keyword>
<name>A0A506PCA1_9FLAO</name>
<sequence length="72" mass="8217">MGRPATKPIKLKDGYYIEIRNKGANSGIKLHSSTEEQMLRTIKTYERTKDVVILGQSKNGKFINKEELHVVD</sequence>
<gene>
    <name evidence="1" type="ORF">FJ651_14975</name>
</gene>
<dbReference type="EMBL" id="VHIQ01000008">
    <property type="protein sequence ID" value="TPV31493.1"/>
    <property type="molecule type" value="Genomic_DNA"/>
</dbReference>
<protein>
    <submittedName>
        <fullName evidence="1">Uncharacterized protein</fullName>
    </submittedName>
</protein>